<evidence type="ECO:0000259" key="1">
    <source>
        <dbReference type="Pfam" id="PF13788"/>
    </source>
</evidence>
<dbReference type="OrthoDB" id="8595425at2"/>
<organism evidence="2 3">
    <name type="scientific">Streptomyces xanthophaeus</name>
    <dbReference type="NCBI Taxonomy" id="67385"/>
    <lineage>
        <taxon>Bacteria</taxon>
        <taxon>Bacillati</taxon>
        <taxon>Actinomycetota</taxon>
        <taxon>Actinomycetes</taxon>
        <taxon>Kitasatosporales</taxon>
        <taxon>Streptomycetaceae</taxon>
        <taxon>Streptomyces</taxon>
    </lineage>
</organism>
<protein>
    <recommendedName>
        <fullName evidence="1">DUF4180 domain-containing protein</fullName>
    </recommendedName>
</protein>
<dbReference type="EMBL" id="BNEE01000004">
    <property type="protein sequence ID" value="GHI83491.1"/>
    <property type="molecule type" value="Genomic_DNA"/>
</dbReference>
<feature type="domain" description="DUF4180" evidence="1">
    <location>
        <begin position="9"/>
        <end position="118"/>
    </location>
</feature>
<name>A0A919GSP2_9ACTN</name>
<gene>
    <name evidence="2" type="ORF">Sxan_08550</name>
</gene>
<evidence type="ECO:0000313" key="3">
    <source>
        <dbReference type="Proteomes" id="UP000600026"/>
    </source>
</evidence>
<proteinExistence type="predicted"/>
<keyword evidence="3" id="KW-1185">Reference proteome</keyword>
<comment type="caution">
    <text evidence="2">The sequence shown here is derived from an EMBL/GenBank/DDBJ whole genome shotgun (WGS) entry which is preliminary data.</text>
</comment>
<dbReference type="InterPro" id="IPR025438">
    <property type="entry name" value="DUF4180"/>
</dbReference>
<dbReference type="Pfam" id="PF13788">
    <property type="entry name" value="DUF4180"/>
    <property type="match status" value="1"/>
</dbReference>
<evidence type="ECO:0000313" key="2">
    <source>
        <dbReference type="EMBL" id="GHI83491.1"/>
    </source>
</evidence>
<accession>A0A919GSP2</accession>
<sequence length="126" mass="13716">MATLQTIHDVPVLMCPAEGDLIRGEGDALDLIGDAGYQGAQWVAVPAERFDESFYLLSTRVAGDIVQKFANYRLGLAVLGDISRHTTASPALRDFVRECNRGRQTWFLADAAELDDRLAPATPQGP</sequence>
<dbReference type="RefSeq" id="WP_031151429.1">
    <property type="nucleotide sequence ID" value="NZ_BNEE01000004.1"/>
</dbReference>
<dbReference type="Proteomes" id="UP000600026">
    <property type="component" value="Unassembled WGS sequence"/>
</dbReference>
<dbReference type="AlphaFoldDB" id="A0A919GSP2"/>
<reference evidence="2" key="1">
    <citation type="submission" date="2020-09" db="EMBL/GenBank/DDBJ databases">
        <title>Whole genome shotgun sequence of Streptomyces xanthophaeus NBRC 12829.</title>
        <authorList>
            <person name="Komaki H."/>
            <person name="Tamura T."/>
        </authorList>
    </citation>
    <scope>NUCLEOTIDE SEQUENCE</scope>
    <source>
        <strain evidence="2">NBRC 12829</strain>
    </source>
</reference>